<evidence type="ECO:0000313" key="3">
    <source>
        <dbReference type="Proteomes" id="UP000244978"/>
    </source>
</evidence>
<dbReference type="AlphaFoldDB" id="A0A2U1T184"/>
<proteinExistence type="predicted"/>
<accession>A0A2U1T184</accession>
<keyword evidence="3" id="KW-1185">Reference proteome</keyword>
<feature type="transmembrane region" description="Helical" evidence="1">
    <location>
        <begin position="98"/>
        <end position="119"/>
    </location>
</feature>
<evidence type="ECO:0000313" key="2">
    <source>
        <dbReference type="EMBL" id="PWB97523.1"/>
    </source>
</evidence>
<keyword evidence="1" id="KW-0812">Transmembrane</keyword>
<evidence type="ECO:0000256" key="1">
    <source>
        <dbReference type="SAM" id="Phobius"/>
    </source>
</evidence>
<evidence type="ECO:0008006" key="4">
    <source>
        <dbReference type="Google" id="ProtNLM"/>
    </source>
</evidence>
<name>A0A2U1T184_9MICO</name>
<dbReference type="Proteomes" id="UP000244978">
    <property type="component" value="Unassembled WGS sequence"/>
</dbReference>
<feature type="transmembrane region" description="Helical" evidence="1">
    <location>
        <begin position="131"/>
        <end position="149"/>
    </location>
</feature>
<gene>
    <name evidence="2" type="ORF">DF220_06515</name>
</gene>
<feature type="transmembrane region" description="Helical" evidence="1">
    <location>
        <begin position="169"/>
        <end position="191"/>
    </location>
</feature>
<reference evidence="3" key="1">
    <citation type="submission" date="2018-04" db="EMBL/GenBank/DDBJ databases">
        <authorList>
            <person name="Liu S."/>
            <person name="Wang Z."/>
            <person name="Li J."/>
        </authorList>
    </citation>
    <scope>NUCLEOTIDE SEQUENCE [LARGE SCALE GENOMIC DNA]</scope>
    <source>
        <strain evidence="3">S1194</strain>
    </source>
</reference>
<dbReference type="EMBL" id="QEEX01000001">
    <property type="protein sequence ID" value="PWB97523.1"/>
    <property type="molecule type" value="Genomic_DNA"/>
</dbReference>
<comment type="caution">
    <text evidence="2">The sequence shown here is derived from an EMBL/GenBank/DDBJ whole genome shotgun (WGS) entry which is preliminary data.</text>
</comment>
<organism evidence="2 3">
    <name type="scientific">Homoserinimonas hongtaonis</name>
    <dbReference type="NCBI Taxonomy" id="2079791"/>
    <lineage>
        <taxon>Bacteria</taxon>
        <taxon>Bacillati</taxon>
        <taxon>Actinomycetota</taxon>
        <taxon>Actinomycetes</taxon>
        <taxon>Micrococcales</taxon>
        <taxon>Microbacteriaceae</taxon>
        <taxon>Homoserinimonas</taxon>
    </lineage>
</organism>
<protein>
    <recommendedName>
        <fullName evidence="4">DUF2975 domain-containing protein</fullName>
    </recommendedName>
</protein>
<keyword evidence="1" id="KW-0472">Membrane</keyword>
<feature type="transmembrane region" description="Helical" evidence="1">
    <location>
        <begin position="18"/>
        <end position="41"/>
    </location>
</feature>
<keyword evidence="1" id="KW-1133">Transmembrane helix</keyword>
<sequence length="205" mass="21440">MKTTVPGPTMSLSNRADIYATIGVGIVVAIITIVTTTLRIISIAPNVDIPVLVPFAETTADLPIGPGGSLVTVAVETATVTASHLAATTVVSLVLSEIVGALTVLAVTTLICLLCRNMLSGTMFSRTNSRLVTASSFTIVVGWGLGAILTAMGVNGTFGTLSDYSYDNIIFTMDWMPFFFAMTLGALALAFRAGERMQRDTDGLV</sequence>
<dbReference type="RefSeq" id="WP_108997457.1">
    <property type="nucleotide sequence ID" value="NZ_QEEX01000001.1"/>
</dbReference>